<dbReference type="Gene3D" id="3.30.70.100">
    <property type="match status" value="1"/>
</dbReference>
<sequence length="403" mass="44888">MFELQQIHLDSIYWGNTVRAYLTGFAILAGVALAGHLIKSILLQQLKKWAAKSETSIDNFLVNSLNRTLIPLFYVIGLYAGISHLSFPAGMERAIEVITKIVVTYLIVRVIVTTISFLIASYIRKQERGEEKLRQTKGIMLIITVTIWIFGLVFLLANLGYDVTTIIAGLGIGGIAIALAAQTILTDLFSYFVIFFDRPFEIGDFIIVDDKMGTVNEIGIKTTRLNSLGGEELVFSNTDLTNSRLHNYRKMARRRVVFKVGVVYETSREQLAFISETLAAIVKKQKDVIFDRAHFFSYSNFSLDFEVCYYVMGGDYNKYMDIQQAINLEIFEEFTKNDIRFAYPTQTLLQPVVSKEAIIEEKTDPSGNDARGSDASGNAPSGTSKGPSDAPGEDPSGTPGKKN</sequence>
<dbReference type="InterPro" id="IPR049142">
    <property type="entry name" value="MS_channel_1st"/>
</dbReference>
<keyword evidence="6 8" id="KW-0472">Membrane</keyword>
<evidence type="ECO:0000256" key="5">
    <source>
        <dbReference type="ARBA" id="ARBA00022989"/>
    </source>
</evidence>
<dbReference type="SUPFAM" id="SSF82689">
    <property type="entry name" value="Mechanosensitive channel protein MscS (YggB), C-terminal domain"/>
    <property type="match status" value="1"/>
</dbReference>
<keyword evidence="5 8" id="KW-1133">Transmembrane helix</keyword>
<gene>
    <name evidence="12" type="ORF">EDD80_105131</name>
</gene>
<evidence type="ECO:0000259" key="10">
    <source>
        <dbReference type="Pfam" id="PF21082"/>
    </source>
</evidence>
<dbReference type="SUPFAM" id="SSF50182">
    <property type="entry name" value="Sm-like ribonucleoproteins"/>
    <property type="match status" value="1"/>
</dbReference>
<organism evidence="12 13">
    <name type="scientific">Anseongella ginsenosidimutans</name>
    <dbReference type="NCBI Taxonomy" id="496056"/>
    <lineage>
        <taxon>Bacteria</taxon>
        <taxon>Pseudomonadati</taxon>
        <taxon>Bacteroidota</taxon>
        <taxon>Sphingobacteriia</taxon>
        <taxon>Sphingobacteriales</taxon>
        <taxon>Sphingobacteriaceae</taxon>
        <taxon>Anseongella</taxon>
    </lineage>
</organism>
<dbReference type="SUPFAM" id="SSF82861">
    <property type="entry name" value="Mechanosensitive channel protein MscS (YggB), transmembrane region"/>
    <property type="match status" value="1"/>
</dbReference>
<feature type="transmembrane region" description="Helical" evidence="8">
    <location>
        <begin position="102"/>
        <end position="123"/>
    </location>
</feature>
<dbReference type="RefSeq" id="WP_132129113.1">
    <property type="nucleotide sequence ID" value="NZ_CP042432.1"/>
</dbReference>
<evidence type="ECO:0000259" key="11">
    <source>
        <dbReference type="Pfam" id="PF21088"/>
    </source>
</evidence>
<dbReference type="InterPro" id="IPR011066">
    <property type="entry name" value="MscS_channel_C_sf"/>
</dbReference>
<dbReference type="AlphaFoldDB" id="A0A4R3KS25"/>
<dbReference type="Proteomes" id="UP000295807">
    <property type="component" value="Unassembled WGS sequence"/>
</dbReference>
<dbReference type="Pfam" id="PF21088">
    <property type="entry name" value="MS_channel_1st"/>
    <property type="match status" value="1"/>
</dbReference>
<protein>
    <submittedName>
        <fullName evidence="12">Small-conductance mechanosensitive channel</fullName>
    </submittedName>
</protein>
<evidence type="ECO:0000256" key="2">
    <source>
        <dbReference type="ARBA" id="ARBA00008017"/>
    </source>
</evidence>
<dbReference type="PANTHER" id="PTHR30566">
    <property type="entry name" value="YNAI-RELATED MECHANOSENSITIVE ION CHANNEL"/>
    <property type="match status" value="1"/>
</dbReference>
<evidence type="ECO:0000313" key="13">
    <source>
        <dbReference type="Proteomes" id="UP000295807"/>
    </source>
</evidence>
<feature type="transmembrane region" description="Helical" evidence="8">
    <location>
        <begin position="167"/>
        <end position="196"/>
    </location>
</feature>
<keyword evidence="4 8" id="KW-0812">Transmembrane</keyword>
<dbReference type="Pfam" id="PF00924">
    <property type="entry name" value="MS_channel_2nd"/>
    <property type="match status" value="1"/>
</dbReference>
<dbReference type="OrthoDB" id="9809206at2"/>
<feature type="transmembrane region" description="Helical" evidence="8">
    <location>
        <begin position="64"/>
        <end position="82"/>
    </location>
</feature>
<feature type="compositionally biased region" description="Polar residues" evidence="7">
    <location>
        <begin position="375"/>
        <end position="386"/>
    </location>
</feature>
<dbReference type="Gene3D" id="2.30.30.60">
    <property type="match status" value="1"/>
</dbReference>
<dbReference type="GO" id="GO:0005886">
    <property type="term" value="C:plasma membrane"/>
    <property type="evidence" value="ECO:0007669"/>
    <property type="project" value="UniProtKB-SubCell"/>
</dbReference>
<feature type="domain" description="Mechanosensitive ion channel transmembrane helices 2/3" evidence="11">
    <location>
        <begin position="142"/>
        <end position="182"/>
    </location>
</feature>
<dbReference type="PANTHER" id="PTHR30566:SF25">
    <property type="entry name" value="INNER MEMBRANE PROTEIN"/>
    <property type="match status" value="1"/>
</dbReference>
<evidence type="ECO:0000256" key="7">
    <source>
        <dbReference type="SAM" id="MobiDB-lite"/>
    </source>
</evidence>
<dbReference type="InterPro" id="IPR023408">
    <property type="entry name" value="MscS_beta-dom_sf"/>
</dbReference>
<feature type="transmembrane region" description="Helical" evidence="8">
    <location>
        <begin position="139"/>
        <end position="161"/>
    </location>
</feature>
<evidence type="ECO:0000256" key="6">
    <source>
        <dbReference type="ARBA" id="ARBA00023136"/>
    </source>
</evidence>
<reference evidence="12 13" key="1">
    <citation type="submission" date="2019-03" db="EMBL/GenBank/DDBJ databases">
        <title>Genomic Encyclopedia of Type Strains, Phase IV (KMG-IV): sequencing the most valuable type-strain genomes for metagenomic binning, comparative biology and taxonomic classification.</title>
        <authorList>
            <person name="Goeker M."/>
        </authorList>
    </citation>
    <scope>NUCLEOTIDE SEQUENCE [LARGE SCALE GENOMIC DNA]</scope>
    <source>
        <strain evidence="12 13">DSM 21100</strain>
    </source>
</reference>
<dbReference type="Gene3D" id="1.10.287.1260">
    <property type="match status" value="1"/>
</dbReference>
<comment type="caution">
    <text evidence="12">The sequence shown here is derived from an EMBL/GenBank/DDBJ whole genome shotgun (WGS) entry which is preliminary data.</text>
</comment>
<comment type="similarity">
    <text evidence="2">Belongs to the MscS (TC 1.A.23) family.</text>
</comment>
<keyword evidence="3" id="KW-1003">Cell membrane</keyword>
<evidence type="ECO:0000256" key="3">
    <source>
        <dbReference type="ARBA" id="ARBA00022475"/>
    </source>
</evidence>
<comment type="subcellular location">
    <subcellularLocation>
        <location evidence="1">Cell membrane</location>
        <topology evidence="1">Multi-pass membrane protein</topology>
    </subcellularLocation>
</comment>
<feature type="domain" description="Mechanosensitive ion channel MscS C-terminal" evidence="10">
    <location>
        <begin position="256"/>
        <end position="341"/>
    </location>
</feature>
<feature type="transmembrane region" description="Helical" evidence="8">
    <location>
        <begin position="20"/>
        <end position="43"/>
    </location>
</feature>
<dbReference type="InterPro" id="IPR010920">
    <property type="entry name" value="LSM_dom_sf"/>
</dbReference>
<dbReference type="GO" id="GO:0008381">
    <property type="term" value="F:mechanosensitive monoatomic ion channel activity"/>
    <property type="evidence" value="ECO:0007669"/>
    <property type="project" value="UniProtKB-ARBA"/>
</dbReference>
<feature type="region of interest" description="Disordered" evidence="7">
    <location>
        <begin position="359"/>
        <end position="403"/>
    </location>
</feature>
<dbReference type="InterPro" id="IPR049278">
    <property type="entry name" value="MS_channel_C"/>
</dbReference>
<keyword evidence="13" id="KW-1185">Reference proteome</keyword>
<dbReference type="InterPro" id="IPR006685">
    <property type="entry name" value="MscS_channel_2nd"/>
</dbReference>
<dbReference type="InterPro" id="IPR011014">
    <property type="entry name" value="MscS_channel_TM-2"/>
</dbReference>
<feature type="domain" description="Mechanosensitive ion channel MscS" evidence="9">
    <location>
        <begin position="183"/>
        <end position="250"/>
    </location>
</feature>
<evidence type="ECO:0000259" key="9">
    <source>
        <dbReference type="Pfam" id="PF00924"/>
    </source>
</evidence>
<proteinExistence type="inferred from homology"/>
<dbReference type="Pfam" id="PF21082">
    <property type="entry name" value="MS_channel_3rd"/>
    <property type="match status" value="1"/>
</dbReference>
<evidence type="ECO:0000313" key="12">
    <source>
        <dbReference type="EMBL" id="TCS87317.1"/>
    </source>
</evidence>
<dbReference type="EMBL" id="SMAD01000005">
    <property type="protein sequence ID" value="TCS87317.1"/>
    <property type="molecule type" value="Genomic_DNA"/>
</dbReference>
<accession>A0A4R3KS25</accession>
<evidence type="ECO:0000256" key="8">
    <source>
        <dbReference type="SAM" id="Phobius"/>
    </source>
</evidence>
<evidence type="ECO:0000256" key="4">
    <source>
        <dbReference type="ARBA" id="ARBA00022692"/>
    </source>
</evidence>
<evidence type="ECO:0000256" key="1">
    <source>
        <dbReference type="ARBA" id="ARBA00004651"/>
    </source>
</evidence>
<name>A0A4R3KS25_9SPHI</name>